<evidence type="ECO:0000256" key="1">
    <source>
        <dbReference type="SAM" id="MobiDB-lite"/>
    </source>
</evidence>
<gene>
    <name evidence="2" type="ordered locus">Os12g0559801</name>
    <name evidence="2" type="ORF">OSNPB_120559801</name>
</gene>
<keyword evidence="3" id="KW-1185">Reference proteome</keyword>
<feature type="region of interest" description="Disordered" evidence="1">
    <location>
        <begin position="61"/>
        <end position="92"/>
    </location>
</feature>
<evidence type="ECO:0000313" key="3">
    <source>
        <dbReference type="Proteomes" id="UP000059680"/>
    </source>
</evidence>
<name>A0A0P0YBN7_ORYSJ</name>
<sequence length="103" mass="11063">MLATFSGVDIPSFKRTATVAVTVVMPCTCMVCSSSSTSIWPTTFLLSTSDKPMRVQLTLEETAGRRGAHWPPSETELEKEEGPPWLGDSTGPRGCVAISIMAK</sequence>
<accession>A0A0P0YBN7</accession>
<organism evidence="2 3">
    <name type="scientific">Oryza sativa subsp. japonica</name>
    <name type="common">Rice</name>
    <dbReference type="NCBI Taxonomy" id="39947"/>
    <lineage>
        <taxon>Eukaryota</taxon>
        <taxon>Viridiplantae</taxon>
        <taxon>Streptophyta</taxon>
        <taxon>Embryophyta</taxon>
        <taxon>Tracheophyta</taxon>
        <taxon>Spermatophyta</taxon>
        <taxon>Magnoliopsida</taxon>
        <taxon>Liliopsida</taxon>
        <taxon>Poales</taxon>
        <taxon>Poaceae</taxon>
        <taxon>BOP clade</taxon>
        <taxon>Oryzoideae</taxon>
        <taxon>Oryzeae</taxon>
        <taxon>Oryzinae</taxon>
        <taxon>Oryza</taxon>
        <taxon>Oryza sativa</taxon>
    </lineage>
</organism>
<dbReference type="PaxDb" id="39947-A0A0P0YBN7"/>
<reference evidence="2 3" key="3">
    <citation type="journal article" date="2013" name="Rice">
        <title>Improvement of the Oryza sativa Nipponbare reference genome using next generation sequence and optical map data.</title>
        <authorList>
            <person name="Kawahara Y."/>
            <person name="de la Bastide M."/>
            <person name="Hamilton J.P."/>
            <person name="Kanamori H."/>
            <person name="McCombie W.R."/>
            <person name="Ouyang S."/>
            <person name="Schwartz D.C."/>
            <person name="Tanaka T."/>
            <person name="Wu J."/>
            <person name="Zhou S."/>
            <person name="Childs K.L."/>
            <person name="Davidson R.M."/>
            <person name="Lin H."/>
            <person name="Quesada-Ocampo L."/>
            <person name="Vaillancourt B."/>
            <person name="Sakai H."/>
            <person name="Lee S.S."/>
            <person name="Kim J."/>
            <person name="Numa H."/>
            <person name="Itoh T."/>
            <person name="Buell C.R."/>
            <person name="Matsumoto T."/>
        </authorList>
    </citation>
    <scope>NUCLEOTIDE SEQUENCE [LARGE SCALE GENOMIC DNA]</scope>
    <source>
        <strain evidence="3">cv. Nipponbare</strain>
    </source>
</reference>
<evidence type="ECO:0000313" key="2">
    <source>
        <dbReference type="EMBL" id="BAT17633.1"/>
    </source>
</evidence>
<protein>
    <submittedName>
        <fullName evidence="2">Os12g0559801 protein</fullName>
    </submittedName>
</protein>
<proteinExistence type="predicted"/>
<reference evidence="3" key="1">
    <citation type="journal article" date="2005" name="Nature">
        <title>The map-based sequence of the rice genome.</title>
        <authorList>
            <consortium name="International rice genome sequencing project (IRGSP)"/>
            <person name="Matsumoto T."/>
            <person name="Wu J."/>
            <person name="Kanamori H."/>
            <person name="Katayose Y."/>
            <person name="Fujisawa M."/>
            <person name="Namiki N."/>
            <person name="Mizuno H."/>
            <person name="Yamamoto K."/>
            <person name="Antonio B.A."/>
            <person name="Baba T."/>
            <person name="Sakata K."/>
            <person name="Nagamura Y."/>
            <person name="Aoki H."/>
            <person name="Arikawa K."/>
            <person name="Arita K."/>
            <person name="Bito T."/>
            <person name="Chiden Y."/>
            <person name="Fujitsuka N."/>
            <person name="Fukunaka R."/>
            <person name="Hamada M."/>
            <person name="Harada C."/>
            <person name="Hayashi A."/>
            <person name="Hijishita S."/>
            <person name="Honda M."/>
            <person name="Hosokawa S."/>
            <person name="Ichikawa Y."/>
            <person name="Idonuma A."/>
            <person name="Iijima M."/>
            <person name="Ikeda M."/>
            <person name="Ikeno M."/>
            <person name="Ito K."/>
            <person name="Ito S."/>
            <person name="Ito T."/>
            <person name="Ito Y."/>
            <person name="Ito Y."/>
            <person name="Iwabuchi A."/>
            <person name="Kamiya K."/>
            <person name="Karasawa W."/>
            <person name="Kurita K."/>
            <person name="Katagiri S."/>
            <person name="Kikuta A."/>
            <person name="Kobayashi H."/>
            <person name="Kobayashi N."/>
            <person name="Machita K."/>
            <person name="Maehara T."/>
            <person name="Masukawa M."/>
            <person name="Mizubayashi T."/>
            <person name="Mukai Y."/>
            <person name="Nagasaki H."/>
            <person name="Nagata Y."/>
            <person name="Naito S."/>
            <person name="Nakashima M."/>
            <person name="Nakama Y."/>
            <person name="Nakamichi Y."/>
            <person name="Nakamura M."/>
            <person name="Meguro A."/>
            <person name="Negishi M."/>
            <person name="Ohta I."/>
            <person name="Ohta T."/>
            <person name="Okamoto M."/>
            <person name="Ono N."/>
            <person name="Saji S."/>
            <person name="Sakaguchi M."/>
            <person name="Sakai K."/>
            <person name="Shibata M."/>
            <person name="Shimokawa T."/>
            <person name="Song J."/>
            <person name="Takazaki Y."/>
            <person name="Terasawa K."/>
            <person name="Tsugane M."/>
            <person name="Tsuji K."/>
            <person name="Ueda S."/>
            <person name="Waki K."/>
            <person name="Yamagata H."/>
            <person name="Yamamoto M."/>
            <person name="Yamamoto S."/>
            <person name="Yamane H."/>
            <person name="Yoshiki S."/>
            <person name="Yoshihara R."/>
            <person name="Yukawa K."/>
            <person name="Zhong H."/>
            <person name="Yano M."/>
            <person name="Yuan Q."/>
            <person name="Ouyang S."/>
            <person name="Liu J."/>
            <person name="Jones K.M."/>
            <person name="Gansberger K."/>
            <person name="Moffat K."/>
            <person name="Hill J."/>
            <person name="Bera J."/>
            <person name="Fadrosh D."/>
            <person name="Jin S."/>
            <person name="Johri S."/>
            <person name="Kim M."/>
            <person name="Overton L."/>
            <person name="Reardon M."/>
            <person name="Tsitrin T."/>
            <person name="Vuong H."/>
            <person name="Weaver B."/>
            <person name="Ciecko A."/>
            <person name="Tallon L."/>
            <person name="Jackson J."/>
            <person name="Pai G."/>
            <person name="Aken S.V."/>
            <person name="Utterback T."/>
            <person name="Reidmuller S."/>
            <person name="Feldblyum T."/>
            <person name="Hsiao J."/>
            <person name="Zismann V."/>
            <person name="Iobst S."/>
            <person name="de Vazeille A.R."/>
            <person name="Buell C.R."/>
            <person name="Ying K."/>
            <person name="Li Y."/>
            <person name="Lu T."/>
            <person name="Huang Y."/>
            <person name="Zhao Q."/>
            <person name="Feng Q."/>
            <person name="Zhang L."/>
            <person name="Zhu J."/>
            <person name="Weng Q."/>
            <person name="Mu J."/>
            <person name="Lu Y."/>
            <person name="Fan D."/>
            <person name="Liu Y."/>
            <person name="Guan J."/>
            <person name="Zhang Y."/>
            <person name="Yu S."/>
            <person name="Liu X."/>
            <person name="Zhang Y."/>
            <person name="Hong G."/>
            <person name="Han B."/>
            <person name="Choisne N."/>
            <person name="Demange N."/>
            <person name="Orjeda G."/>
            <person name="Samain S."/>
            <person name="Cattolico L."/>
            <person name="Pelletier E."/>
            <person name="Couloux A."/>
            <person name="Segurens B."/>
            <person name="Wincker P."/>
            <person name="D'Hont A."/>
            <person name="Scarpelli C."/>
            <person name="Weissenbach J."/>
            <person name="Salanoubat M."/>
            <person name="Quetier F."/>
            <person name="Yu Y."/>
            <person name="Kim H.R."/>
            <person name="Rambo T."/>
            <person name="Currie J."/>
            <person name="Collura K."/>
            <person name="Luo M."/>
            <person name="Yang T."/>
            <person name="Ammiraju J.S.S."/>
            <person name="Engler F."/>
            <person name="Soderlund C."/>
            <person name="Wing R.A."/>
            <person name="Palmer L.E."/>
            <person name="de la Bastide M."/>
            <person name="Spiegel L."/>
            <person name="Nascimento L."/>
            <person name="Zutavern T."/>
            <person name="O'Shaughnessy A."/>
            <person name="Dike S."/>
            <person name="Dedhia N."/>
            <person name="Preston R."/>
            <person name="Balija V."/>
            <person name="McCombie W.R."/>
            <person name="Chow T."/>
            <person name="Chen H."/>
            <person name="Chung M."/>
            <person name="Chen C."/>
            <person name="Shaw J."/>
            <person name="Wu H."/>
            <person name="Hsiao K."/>
            <person name="Chao Y."/>
            <person name="Chu M."/>
            <person name="Cheng C."/>
            <person name="Hour A."/>
            <person name="Lee P."/>
            <person name="Lin S."/>
            <person name="Lin Y."/>
            <person name="Liou J."/>
            <person name="Liu S."/>
            <person name="Hsing Y."/>
            <person name="Raghuvanshi S."/>
            <person name="Mohanty A."/>
            <person name="Bharti A.K."/>
            <person name="Gaur A."/>
            <person name="Gupta V."/>
            <person name="Kumar D."/>
            <person name="Ravi V."/>
            <person name="Vij S."/>
            <person name="Kapur A."/>
            <person name="Khurana P."/>
            <person name="Khurana P."/>
            <person name="Khurana J.P."/>
            <person name="Tyagi A.K."/>
            <person name="Gaikwad K."/>
            <person name="Singh A."/>
            <person name="Dalal V."/>
            <person name="Srivastava S."/>
            <person name="Dixit A."/>
            <person name="Pal A.K."/>
            <person name="Ghazi I.A."/>
            <person name="Yadav M."/>
            <person name="Pandit A."/>
            <person name="Bhargava A."/>
            <person name="Sureshbabu K."/>
            <person name="Batra K."/>
            <person name="Sharma T.R."/>
            <person name="Mohapatra T."/>
            <person name="Singh N.K."/>
            <person name="Messing J."/>
            <person name="Nelson A.B."/>
            <person name="Fuks G."/>
            <person name="Kavchok S."/>
            <person name="Keizer G."/>
            <person name="Linton E."/>
            <person name="Llaca V."/>
            <person name="Song R."/>
            <person name="Tanyolac B."/>
            <person name="Young S."/>
            <person name="Ho-Il K."/>
            <person name="Hahn J.H."/>
            <person name="Sangsakoo G."/>
            <person name="Vanavichit A."/>
            <person name="de Mattos Luiz.A.T."/>
            <person name="Zimmer P.D."/>
            <person name="Malone G."/>
            <person name="Dellagostin O."/>
            <person name="de Oliveira A.C."/>
            <person name="Bevan M."/>
            <person name="Bancroft I."/>
            <person name="Minx P."/>
            <person name="Cordum H."/>
            <person name="Wilson R."/>
            <person name="Cheng Z."/>
            <person name="Jin W."/>
            <person name="Jiang J."/>
            <person name="Leong S.A."/>
            <person name="Iwama H."/>
            <person name="Gojobori T."/>
            <person name="Itoh T."/>
            <person name="Niimura Y."/>
            <person name="Fujii Y."/>
            <person name="Habara T."/>
            <person name="Sakai H."/>
            <person name="Sato Y."/>
            <person name="Wilson G."/>
            <person name="Kumar K."/>
            <person name="McCouch S."/>
            <person name="Juretic N."/>
            <person name="Hoen D."/>
            <person name="Wright S."/>
            <person name="Bruskiewich R."/>
            <person name="Bureau T."/>
            <person name="Miyao A."/>
            <person name="Hirochika H."/>
            <person name="Nishikawa T."/>
            <person name="Kadowaki K."/>
            <person name="Sugiura M."/>
            <person name="Burr B."/>
            <person name="Sasaki T."/>
        </authorList>
    </citation>
    <scope>NUCLEOTIDE SEQUENCE [LARGE SCALE GENOMIC DNA]</scope>
    <source>
        <strain evidence="3">cv. Nipponbare</strain>
    </source>
</reference>
<dbReference type="EMBL" id="AP014968">
    <property type="protein sequence ID" value="BAT17633.1"/>
    <property type="molecule type" value="Genomic_DNA"/>
</dbReference>
<dbReference type="InParanoid" id="A0A0P0YBN7"/>
<dbReference type="Proteomes" id="UP000059680">
    <property type="component" value="Chromosome 12"/>
</dbReference>
<reference evidence="2 3" key="2">
    <citation type="journal article" date="2013" name="Plant Cell Physiol.">
        <title>Rice Annotation Project Database (RAP-DB): an integrative and interactive database for rice genomics.</title>
        <authorList>
            <person name="Sakai H."/>
            <person name="Lee S.S."/>
            <person name="Tanaka T."/>
            <person name="Numa H."/>
            <person name="Kim J."/>
            <person name="Kawahara Y."/>
            <person name="Wakimoto H."/>
            <person name="Yang C.C."/>
            <person name="Iwamoto M."/>
            <person name="Abe T."/>
            <person name="Yamada Y."/>
            <person name="Muto A."/>
            <person name="Inokuchi H."/>
            <person name="Ikemura T."/>
            <person name="Matsumoto T."/>
            <person name="Sasaki T."/>
            <person name="Itoh T."/>
        </authorList>
    </citation>
    <scope>NUCLEOTIDE SEQUENCE [LARGE SCALE GENOMIC DNA]</scope>
    <source>
        <strain evidence="3">cv. Nipponbare</strain>
    </source>
</reference>
<dbReference type="AlphaFoldDB" id="A0A0P0YBN7"/>